<keyword evidence="3 4" id="KW-0472">Membrane</keyword>
<dbReference type="PANTHER" id="PTHR30627">
    <property type="entry name" value="PEPTIDOGLYCAN D,D-TRANSPEPTIDASE"/>
    <property type="match status" value="1"/>
</dbReference>
<evidence type="ECO:0000259" key="6">
    <source>
        <dbReference type="Pfam" id="PF03717"/>
    </source>
</evidence>
<dbReference type="Gene3D" id="3.30.450.330">
    <property type="match status" value="1"/>
</dbReference>
<keyword evidence="4" id="KW-0812">Transmembrane</keyword>
<dbReference type="Proteomes" id="UP000033731">
    <property type="component" value="Unassembled WGS sequence"/>
</dbReference>
<keyword evidence="4" id="KW-1133">Transmembrane helix</keyword>
<dbReference type="Gene3D" id="3.40.710.10">
    <property type="entry name" value="DD-peptidase/beta-lactamase superfamily"/>
    <property type="match status" value="1"/>
</dbReference>
<dbReference type="EMBL" id="JMTK01000001">
    <property type="protein sequence ID" value="KJZ82596.1"/>
    <property type="molecule type" value="Genomic_DNA"/>
</dbReference>
<dbReference type="GO" id="GO:0008658">
    <property type="term" value="F:penicillin binding"/>
    <property type="evidence" value="ECO:0007669"/>
    <property type="project" value="InterPro"/>
</dbReference>
<accession>A0A095A145</accession>
<dbReference type="InterPro" id="IPR005311">
    <property type="entry name" value="PBP_dimer"/>
</dbReference>
<keyword evidence="7" id="KW-0132">Cell division</keyword>
<organism evidence="7 8">
    <name type="scientific">Candidatus Liberibacter solanacearum</name>
    <dbReference type="NCBI Taxonomy" id="556287"/>
    <lineage>
        <taxon>Bacteria</taxon>
        <taxon>Pseudomonadati</taxon>
        <taxon>Pseudomonadota</taxon>
        <taxon>Alphaproteobacteria</taxon>
        <taxon>Hyphomicrobiales</taxon>
        <taxon>Rhizobiaceae</taxon>
        <taxon>Liberibacter</taxon>
    </lineage>
</organism>
<dbReference type="EC" id="2.4.1.129" evidence="7"/>
<dbReference type="InterPro" id="IPR036138">
    <property type="entry name" value="PBP_dimer_sf"/>
</dbReference>
<proteinExistence type="predicted"/>
<dbReference type="InterPro" id="IPR012338">
    <property type="entry name" value="Beta-lactam/transpept-like"/>
</dbReference>
<evidence type="ECO:0000259" key="5">
    <source>
        <dbReference type="Pfam" id="PF00905"/>
    </source>
</evidence>
<evidence type="ECO:0000256" key="4">
    <source>
        <dbReference type="SAM" id="Phobius"/>
    </source>
</evidence>
<gene>
    <name evidence="7" type="ORF">DJ66_0205</name>
</gene>
<dbReference type="SUPFAM" id="SSF56601">
    <property type="entry name" value="beta-lactamase/transpeptidase-like"/>
    <property type="match status" value="1"/>
</dbReference>
<evidence type="ECO:0000256" key="1">
    <source>
        <dbReference type="ARBA" id="ARBA00004370"/>
    </source>
</evidence>
<dbReference type="GO" id="GO:0005886">
    <property type="term" value="C:plasma membrane"/>
    <property type="evidence" value="ECO:0007669"/>
    <property type="project" value="TreeGrafter"/>
</dbReference>
<dbReference type="SUPFAM" id="SSF56519">
    <property type="entry name" value="Penicillin binding protein dimerisation domain"/>
    <property type="match status" value="1"/>
</dbReference>
<dbReference type="RefSeq" id="WP_034441530.1">
    <property type="nucleotide sequence ID" value="NZ_JMTK01000001.1"/>
</dbReference>
<dbReference type="PATRIC" id="fig|556287.8.peg.176"/>
<evidence type="ECO:0000256" key="2">
    <source>
        <dbReference type="ARBA" id="ARBA00022645"/>
    </source>
</evidence>
<dbReference type="PANTHER" id="PTHR30627:SF1">
    <property type="entry name" value="PEPTIDOGLYCAN D,D-TRANSPEPTIDASE FTSI"/>
    <property type="match status" value="1"/>
</dbReference>
<keyword evidence="2" id="KW-0645">Protease</keyword>
<evidence type="ECO:0000256" key="3">
    <source>
        <dbReference type="ARBA" id="ARBA00023136"/>
    </source>
</evidence>
<keyword evidence="7" id="KW-0328">Glycosyltransferase</keyword>
<dbReference type="InterPro" id="IPR001460">
    <property type="entry name" value="PCN-bd_Tpept"/>
</dbReference>
<dbReference type="GO" id="GO:0051301">
    <property type="term" value="P:cell division"/>
    <property type="evidence" value="ECO:0007669"/>
    <property type="project" value="UniProtKB-KW"/>
</dbReference>
<comment type="caution">
    <text evidence="7">The sequence shown here is derived from an EMBL/GenBank/DDBJ whole genome shotgun (WGS) entry which is preliminary data.</text>
</comment>
<dbReference type="InterPro" id="IPR050515">
    <property type="entry name" value="Beta-lactam/transpept"/>
</dbReference>
<dbReference type="Pfam" id="PF03717">
    <property type="entry name" value="PBP_dimer"/>
    <property type="match status" value="1"/>
</dbReference>
<protein>
    <submittedName>
        <fullName evidence="7">Cell division protein FtsI</fullName>
        <ecNumber evidence="7">2.4.1.129</ecNumber>
    </submittedName>
</protein>
<dbReference type="Pfam" id="PF00905">
    <property type="entry name" value="Transpeptidase"/>
    <property type="match status" value="1"/>
</dbReference>
<keyword evidence="7" id="KW-0131">Cell cycle</keyword>
<keyword evidence="8" id="KW-1185">Reference proteome</keyword>
<feature type="transmembrane region" description="Helical" evidence="4">
    <location>
        <begin position="53"/>
        <end position="72"/>
    </location>
</feature>
<name>A0A095A145_9HYPH</name>
<dbReference type="Gene3D" id="3.90.1310.10">
    <property type="entry name" value="Penicillin-binding protein 2a (Domain 2)"/>
    <property type="match status" value="1"/>
</dbReference>
<dbReference type="GO" id="GO:0004180">
    <property type="term" value="F:carboxypeptidase activity"/>
    <property type="evidence" value="ECO:0007669"/>
    <property type="project" value="UniProtKB-KW"/>
</dbReference>
<keyword evidence="7" id="KW-0808">Transferase</keyword>
<keyword evidence="2" id="KW-0121">Carboxypeptidase</keyword>
<keyword evidence="2" id="KW-0378">Hydrolase</keyword>
<dbReference type="GO" id="GO:0071555">
    <property type="term" value="P:cell wall organization"/>
    <property type="evidence" value="ECO:0007669"/>
    <property type="project" value="TreeGrafter"/>
</dbReference>
<dbReference type="AlphaFoldDB" id="A0A095A145"/>
<dbReference type="SMR" id="A0A095A145"/>
<evidence type="ECO:0000313" key="8">
    <source>
        <dbReference type="Proteomes" id="UP000033731"/>
    </source>
</evidence>
<dbReference type="GO" id="GO:0016757">
    <property type="term" value="F:glycosyltransferase activity"/>
    <property type="evidence" value="ECO:0007669"/>
    <property type="project" value="UniProtKB-KW"/>
</dbReference>
<comment type="subcellular location">
    <subcellularLocation>
        <location evidence="1">Membrane</location>
    </subcellularLocation>
</comment>
<reference evidence="7 8" key="1">
    <citation type="journal article" date="2015" name="Phytopathology">
        <title>Genomes of Candidatus Liberibacter solanacearum haplotype A from New Zealand and the USA suggest significant genome plasticity in the species.</title>
        <authorList>
            <person name="Thompson S.M."/>
            <person name="Johnson C.P."/>
            <person name="Lu A.Y."/>
            <person name="Frampton R.A."/>
            <person name="Sullivan K.L."/>
            <person name="Fiers M.W."/>
            <person name="Crowhurst R.N."/>
            <person name="Pitman A.R."/>
            <person name="Scott I."/>
            <person name="Gudmestad N.C."/>
            <person name="Smith G.R."/>
        </authorList>
    </citation>
    <scope>NUCLEOTIDE SEQUENCE [LARGE SCALE GENOMIC DNA]</scope>
    <source>
        <strain evidence="7 8">LsoNZ1</strain>
    </source>
</reference>
<feature type="domain" description="Penicillin-binding protein transpeptidase" evidence="5">
    <location>
        <begin position="264"/>
        <end position="547"/>
    </location>
</feature>
<sequence length="577" mass="65135">MIFPFIILSRFQAFFSMNTTSNGENIQIKNMENRQRRFHKRRKKVIAQSKNRIGITIVFCIIIYIIFAIRLIQYGNLQLEPIIHLTNVEEYGTSRPDIIDRNGEILATDIRTFSLYAEPHKVISADEIIKKLQVVLPNLDIEAIRRKLLSKTKFQWLRRQLSPQQQKRILNFGLPGLGFRIEKRRFYPASSHTLHVVGYVDIDNHGISGIEKFIDMQGLTSTSTIEKGEKNLPPIRLSLDLRIQNIVHQSLVENMQKYKAESAGTVIINVSTGEIISMVSIPDHDPHEAVKGKKEGWLNRVSYGIFEMGSIFKAFTIAMALDSGLFTVTDSFDTRYPIQQGKYFINDFHPRSRMLTIAEIFRYSSNIGAARIADAIGIEEHKNFLHKLGLLTKLETELPEIKAPSYPSKWKRVHSLTISFGHGLSTTPLQTAVAAAALINGGQLIPPTFMVRSREEAEKKSRIILKKKTVETMRSLLREGVMSGSGKRAFVPGFEVGGKTGTAQKVIGNRYSNELNFNTFLATFPASNPQYVVLSFMDSPKIKEQNQLTAGINVAPMVGNIIRRSASMLGVKPIFLK</sequence>
<evidence type="ECO:0000313" key="7">
    <source>
        <dbReference type="EMBL" id="KJZ82596.1"/>
    </source>
</evidence>
<feature type="domain" description="Penicillin-binding protein dimerisation" evidence="6">
    <location>
        <begin position="94"/>
        <end position="201"/>
    </location>
</feature>